<dbReference type="InterPro" id="IPR036388">
    <property type="entry name" value="WH-like_DNA-bd_sf"/>
</dbReference>
<sequence length="228" mass="25660">MNIQQPKHPQKSGQIYGVLRRAIVMLEMKPGAPVSEKAICAAYNVSRTPVREAIQKLAEEGLVNVIPHSGTYVSKISYKSAEEGFVIRRALEIEGVRRAAHSPTDASVAELDSIIKWTRQIIEDELFESYIEADDALHSTIARMSGMTRLWKFISMAKIDLDRMRQLSAPVPGHLVLVTEQHAQIVDAIKRGKPDQAELAMRIHLDSSFEVMSRLIEDEFFFATESRT</sequence>
<dbReference type="Pfam" id="PF07729">
    <property type="entry name" value="FCD"/>
    <property type="match status" value="1"/>
</dbReference>
<evidence type="ECO:0000256" key="2">
    <source>
        <dbReference type="ARBA" id="ARBA00023125"/>
    </source>
</evidence>
<protein>
    <submittedName>
        <fullName evidence="5">GntR family transcriptional regulator</fullName>
    </submittedName>
</protein>
<dbReference type="PANTHER" id="PTHR43537">
    <property type="entry name" value="TRANSCRIPTIONAL REGULATOR, GNTR FAMILY"/>
    <property type="match status" value="1"/>
</dbReference>
<dbReference type="PROSITE" id="PS50949">
    <property type="entry name" value="HTH_GNTR"/>
    <property type="match status" value="1"/>
</dbReference>
<evidence type="ECO:0000313" key="6">
    <source>
        <dbReference type="Proteomes" id="UP001202117"/>
    </source>
</evidence>
<dbReference type="SMART" id="SM00895">
    <property type="entry name" value="FCD"/>
    <property type="match status" value="1"/>
</dbReference>
<evidence type="ECO:0000256" key="1">
    <source>
        <dbReference type="ARBA" id="ARBA00023015"/>
    </source>
</evidence>
<dbReference type="InterPro" id="IPR036390">
    <property type="entry name" value="WH_DNA-bd_sf"/>
</dbReference>
<organism evidence="5 6">
    <name type="scientific">Halomonas flagellata</name>
    <dbReference type="NCBI Taxonomy" id="2920385"/>
    <lineage>
        <taxon>Bacteria</taxon>
        <taxon>Pseudomonadati</taxon>
        <taxon>Pseudomonadota</taxon>
        <taxon>Gammaproteobacteria</taxon>
        <taxon>Oceanospirillales</taxon>
        <taxon>Halomonadaceae</taxon>
        <taxon>Halomonas</taxon>
    </lineage>
</organism>
<comment type="caution">
    <text evidence="5">The sequence shown here is derived from an EMBL/GenBank/DDBJ whole genome shotgun (WGS) entry which is preliminary data.</text>
</comment>
<dbReference type="Gene3D" id="1.20.120.530">
    <property type="entry name" value="GntR ligand-binding domain-like"/>
    <property type="match status" value="1"/>
</dbReference>
<evidence type="ECO:0000259" key="4">
    <source>
        <dbReference type="PROSITE" id="PS50949"/>
    </source>
</evidence>
<dbReference type="Proteomes" id="UP001202117">
    <property type="component" value="Unassembled WGS sequence"/>
</dbReference>
<keyword evidence="6" id="KW-1185">Reference proteome</keyword>
<dbReference type="SMART" id="SM00345">
    <property type="entry name" value="HTH_GNTR"/>
    <property type="match status" value="1"/>
</dbReference>
<dbReference type="PANTHER" id="PTHR43537:SF5">
    <property type="entry name" value="UXU OPERON TRANSCRIPTIONAL REGULATOR"/>
    <property type="match status" value="1"/>
</dbReference>
<dbReference type="InterPro" id="IPR000524">
    <property type="entry name" value="Tscrpt_reg_HTH_GntR"/>
</dbReference>
<evidence type="ECO:0000256" key="3">
    <source>
        <dbReference type="ARBA" id="ARBA00023163"/>
    </source>
</evidence>
<dbReference type="SUPFAM" id="SSF46785">
    <property type="entry name" value="Winged helix' DNA-binding domain"/>
    <property type="match status" value="1"/>
</dbReference>
<dbReference type="SUPFAM" id="SSF48008">
    <property type="entry name" value="GntR ligand-binding domain-like"/>
    <property type="match status" value="1"/>
</dbReference>
<keyword evidence="1" id="KW-0805">Transcription regulation</keyword>
<dbReference type="CDD" id="cd07377">
    <property type="entry name" value="WHTH_GntR"/>
    <property type="match status" value="1"/>
</dbReference>
<dbReference type="Gene3D" id="1.10.10.10">
    <property type="entry name" value="Winged helix-like DNA-binding domain superfamily/Winged helix DNA-binding domain"/>
    <property type="match status" value="1"/>
</dbReference>
<proteinExistence type="predicted"/>
<dbReference type="InterPro" id="IPR011711">
    <property type="entry name" value="GntR_C"/>
</dbReference>
<reference evidence="5 6" key="1">
    <citation type="submission" date="2022-02" db="EMBL/GenBank/DDBJ databases">
        <title>Halomonas fukangensis sp. nov., a halophilic bacterium isolated from a bulk soil of Kalidium foliatum at Fukang.</title>
        <authorList>
            <person name="Huang Y."/>
        </authorList>
    </citation>
    <scope>NUCLEOTIDE SEQUENCE [LARGE SCALE GENOMIC DNA]</scope>
    <source>
        <strain evidence="5 6">EGI 63088</strain>
    </source>
</reference>
<accession>A0ABS9RX14</accession>
<dbReference type="PRINTS" id="PR00035">
    <property type="entry name" value="HTHGNTR"/>
</dbReference>
<keyword evidence="3" id="KW-0804">Transcription</keyword>
<dbReference type="InterPro" id="IPR008920">
    <property type="entry name" value="TF_FadR/GntR_C"/>
</dbReference>
<dbReference type="RefSeq" id="WP_240569005.1">
    <property type="nucleotide sequence ID" value="NZ_JAKVPY010000018.1"/>
</dbReference>
<name>A0ABS9RX14_9GAMM</name>
<evidence type="ECO:0000313" key="5">
    <source>
        <dbReference type="EMBL" id="MCH4564344.1"/>
    </source>
</evidence>
<keyword evidence="2" id="KW-0238">DNA-binding</keyword>
<gene>
    <name evidence="5" type="ORF">MKP05_14630</name>
</gene>
<feature type="domain" description="HTH gntR-type" evidence="4">
    <location>
        <begin position="9"/>
        <end position="76"/>
    </location>
</feature>
<dbReference type="Pfam" id="PF00392">
    <property type="entry name" value="GntR"/>
    <property type="match status" value="1"/>
</dbReference>
<dbReference type="EMBL" id="JAKVPY010000018">
    <property type="protein sequence ID" value="MCH4564344.1"/>
    <property type="molecule type" value="Genomic_DNA"/>
</dbReference>